<dbReference type="Proteomes" id="UP000052023">
    <property type="component" value="Unassembled WGS sequence"/>
</dbReference>
<evidence type="ECO:0000313" key="3">
    <source>
        <dbReference type="Proteomes" id="UP000052023"/>
    </source>
</evidence>
<dbReference type="EMBL" id="LLYA01000158">
    <property type="protein sequence ID" value="KRR23713.1"/>
    <property type="molecule type" value="Genomic_DNA"/>
</dbReference>
<comment type="caution">
    <text evidence="2">The sequence shown here is derived from an EMBL/GenBank/DDBJ whole genome shotgun (WGS) entry which is preliminary data.</text>
</comment>
<feature type="region of interest" description="Disordered" evidence="1">
    <location>
        <begin position="173"/>
        <end position="195"/>
    </location>
</feature>
<sequence length="195" mass="20935">MPAGSQNAYIYSDDQGRTKTRGAFANPNNYLAVPANFNEAQANAFAADIASSGMVDGLRKMYAAFKQGGEQDLQRHPKWGIPKEFATPAFVGSASYHLGSVTGRAGLPPVLSEIGGGAANMLNGYVEQPVRRLLGRKSTEIDTTGPRFLSQQANFARGHSDATAVRKPAWLTNDFGLGSQGQAPPGTDRRRQEHR</sequence>
<accession>A0A0R3MV31</accession>
<protein>
    <submittedName>
        <fullName evidence="2">Uncharacterized protein</fullName>
    </submittedName>
</protein>
<evidence type="ECO:0000256" key="1">
    <source>
        <dbReference type="SAM" id="MobiDB-lite"/>
    </source>
</evidence>
<dbReference type="AlphaFoldDB" id="A0A0R3MV31"/>
<proteinExistence type="predicted"/>
<reference evidence="2 3" key="1">
    <citation type="submission" date="2014-03" db="EMBL/GenBank/DDBJ databases">
        <title>Bradyrhizobium valentinum sp. nov., isolated from effective nodules of Lupinus mariae-josephae, a lupine endemic of basic-lime soils in Eastern Spain.</title>
        <authorList>
            <person name="Duran D."/>
            <person name="Rey L."/>
            <person name="Navarro A."/>
            <person name="Busquets A."/>
            <person name="Imperial J."/>
            <person name="Ruiz-Argueso T."/>
        </authorList>
    </citation>
    <scope>NUCLEOTIDE SEQUENCE [LARGE SCALE GENOMIC DNA]</scope>
    <source>
        <strain evidence="2 3">Ro19</strain>
    </source>
</reference>
<evidence type="ECO:0000313" key="2">
    <source>
        <dbReference type="EMBL" id="KRR23713.1"/>
    </source>
</evidence>
<keyword evidence="3" id="KW-1185">Reference proteome</keyword>
<name>A0A0R3MV31_9BRAD</name>
<gene>
    <name evidence="2" type="ORF">CQ13_26925</name>
</gene>
<organism evidence="2 3">
    <name type="scientific">Bradyrhizobium retamae</name>
    <dbReference type="NCBI Taxonomy" id="1300035"/>
    <lineage>
        <taxon>Bacteria</taxon>
        <taxon>Pseudomonadati</taxon>
        <taxon>Pseudomonadota</taxon>
        <taxon>Alphaproteobacteria</taxon>
        <taxon>Hyphomicrobiales</taxon>
        <taxon>Nitrobacteraceae</taxon>
        <taxon>Bradyrhizobium</taxon>
    </lineage>
</organism>